<comment type="caution">
    <text evidence="1">The sequence shown here is derived from an EMBL/GenBank/DDBJ whole genome shotgun (WGS) entry which is preliminary data.</text>
</comment>
<name>A0ACC1CP85_9NEOP</name>
<evidence type="ECO:0000313" key="1">
    <source>
        <dbReference type="EMBL" id="KAJ0173414.1"/>
    </source>
</evidence>
<sequence length="155" mass="17477">MNNETEQIYLLNPAVNQSSSTQKFIEFELTPSTPVNLENFSNVCRTCATITEYVVPIFEGEGVQNNLADKIHKHLPIQVSKQDVLPGVVCYQCASTLLAWHEMVQCCVQADAALRTRLLVLAEKKEKVYPNPAKTNCQTSRHCELFPRTTEHKPT</sequence>
<proteinExistence type="predicted"/>
<organism evidence="1 2">
    <name type="scientific">Dendrolimus kikuchii</name>
    <dbReference type="NCBI Taxonomy" id="765133"/>
    <lineage>
        <taxon>Eukaryota</taxon>
        <taxon>Metazoa</taxon>
        <taxon>Ecdysozoa</taxon>
        <taxon>Arthropoda</taxon>
        <taxon>Hexapoda</taxon>
        <taxon>Insecta</taxon>
        <taxon>Pterygota</taxon>
        <taxon>Neoptera</taxon>
        <taxon>Endopterygota</taxon>
        <taxon>Lepidoptera</taxon>
        <taxon>Glossata</taxon>
        <taxon>Ditrysia</taxon>
        <taxon>Bombycoidea</taxon>
        <taxon>Lasiocampidae</taxon>
        <taxon>Dendrolimus</taxon>
    </lineage>
</organism>
<dbReference type="EMBL" id="CM034405">
    <property type="protein sequence ID" value="KAJ0173414.1"/>
    <property type="molecule type" value="Genomic_DNA"/>
</dbReference>
<accession>A0ACC1CP85</accession>
<protein>
    <submittedName>
        <fullName evidence="1">Uncharacterized protein</fullName>
    </submittedName>
</protein>
<reference evidence="1 2" key="1">
    <citation type="journal article" date="2021" name="Front. Genet.">
        <title>Chromosome-Level Genome Assembly Reveals Significant Gene Expansion in the Toll and IMD Signaling Pathways of Dendrolimus kikuchii.</title>
        <authorList>
            <person name="Zhou J."/>
            <person name="Wu P."/>
            <person name="Xiong Z."/>
            <person name="Liu N."/>
            <person name="Zhao N."/>
            <person name="Ji M."/>
            <person name="Qiu Y."/>
            <person name="Yang B."/>
        </authorList>
    </citation>
    <scope>NUCLEOTIDE SEQUENCE [LARGE SCALE GENOMIC DNA]</scope>
    <source>
        <strain evidence="1">Ann1</strain>
    </source>
</reference>
<keyword evidence="2" id="KW-1185">Reference proteome</keyword>
<dbReference type="Proteomes" id="UP000824533">
    <property type="component" value="Linkage Group LG19"/>
</dbReference>
<gene>
    <name evidence="1" type="ORF">K1T71_010563</name>
</gene>
<evidence type="ECO:0000313" key="2">
    <source>
        <dbReference type="Proteomes" id="UP000824533"/>
    </source>
</evidence>